<sequence length="540" mass="58995">MPRTRSHRTVTSRRSSPPVPPLPPRRESPPVPESPPLATRRRSPPVPASPLRSRCRESPPVPPSVPQTPKRARPAGGPPPPLSPTGVHLKTDNPVRAICWTEDGKPPKRLTIYPRCDSSVRLADNKVVLGAHCVEMGNTVQRFIMISRQGGRPVGFWSTIRWESAIPVRREGHVLLLRYKGVFKLADWEEIINHITIPFGPRQNYWTYIATSFLRRPNSVRLGSPPWRIPGEINHPWPLPTSTASSTVPSPLFFRPLSSEAKFFPLSSFTTSVSFAGLFWAGNVLHTSSSAHKCNFNSTHLNYSQGPSSGYSTCTPCIANPVFANFGAVAPNRIWNRLLHIPSVRRYSLVASQTIDSQIYTRTLGTASYAFPQYPASLSFPAFLVENAPPRRYTSSAYTSSVFLTTQTVHRHLLHPLRAPQARLRRPSSSLTHRVVPTFFSAQSVPLPQFFFDSLNTSVEVFSDIPTSAPSPGGAFGKGNAIIRKTTPKIGLASRRQNSGDSHVNAGLANGGGEVLAVGGAAAGAEMKIGGGVALEAQMR</sequence>
<feature type="region of interest" description="Disordered" evidence="1">
    <location>
        <begin position="1"/>
        <end position="90"/>
    </location>
</feature>
<organism evidence="2 3">
    <name type="scientific">Mycena metata</name>
    <dbReference type="NCBI Taxonomy" id="1033252"/>
    <lineage>
        <taxon>Eukaryota</taxon>
        <taxon>Fungi</taxon>
        <taxon>Dikarya</taxon>
        <taxon>Basidiomycota</taxon>
        <taxon>Agaricomycotina</taxon>
        <taxon>Agaricomycetes</taxon>
        <taxon>Agaricomycetidae</taxon>
        <taxon>Agaricales</taxon>
        <taxon>Marasmiineae</taxon>
        <taxon>Mycenaceae</taxon>
        <taxon>Mycena</taxon>
    </lineage>
</organism>
<feature type="compositionally biased region" description="Basic residues" evidence="1">
    <location>
        <begin position="1"/>
        <end position="11"/>
    </location>
</feature>
<evidence type="ECO:0000256" key="1">
    <source>
        <dbReference type="SAM" id="MobiDB-lite"/>
    </source>
</evidence>
<name>A0AAD7HVT2_9AGAR</name>
<dbReference type="EMBL" id="JARKIB010000170">
    <property type="protein sequence ID" value="KAJ7728741.1"/>
    <property type="molecule type" value="Genomic_DNA"/>
</dbReference>
<gene>
    <name evidence="2" type="ORF">B0H16DRAFT_1470334</name>
</gene>
<accession>A0AAD7HVT2</accession>
<reference evidence="2" key="1">
    <citation type="submission" date="2023-03" db="EMBL/GenBank/DDBJ databases">
        <title>Massive genome expansion in bonnet fungi (Mycena s.s.) driven by repeated elements and novel gene families across ecological guilds.</title>
        <authorList>
            <consortium name="Lawrence Berkeley National Laboratory"/>
            <person name="Harder C.B."/>
            <person name="Miyauchi S."/>
            <person name="Viragh M."/>
            <person name="Kuo A."/>
            <person name="Thoen E."/>
            <person name="Andreopoulos B."/>
            <person name="Lu D."/>
            <person name="Skrede I."/>
            <person name="Drula E."/>
            <person name="Henrissat B."/>
            <person name="Morin E."/>
            <person name="Kohler A."/>
            <person name="Barry K."/>
            <person name="LaButti K."/>
            <person name="Morin E."/>
            <person name="Salamov A."/>
            <person name="Lipzen A."/>
            <person name="Mereny Z."/>
            <person name="Hegedus B."/>
            <person name="Baldrian P."/>
            <person name="Stursova M."/>
            <person name="Weitz H."/>
            <person name="Taylor A."/>
            <person name="Grigoriev I.V."/>
            <person name="Nagy L.G."/>
            <person name="Martin F."/>
            <person name="Kauserud H."/>
        </authorList>
    </citation>
    <scope>NUCLEOTIDE SEQUENCE</scope>
    <source>
        <strain evidence="2">CBHHK182m</strain>
    </source>
</reference>
<dbReference type="Proteomes" id="UP001215598">
    <property type="component" value="Unassembled WGS sequence"/>
</dbReference>
<feature type="compositionally biased region" description="Pro residues" evidence="1">
    <location>
        <begin position="17"/>
        <end position="35"/>
    </location>
</feature>
<proteinExistence type="predicted"/>
<keyword evidence="3" id="KW-1185">Reference proteome</keyword>
<evidence type="ECO:0000313" key="3">
    <source>
        <dbReference type="Proteomes" id="UP001215598"/>
    </source>
</evidence>
<dbReference type="AlphaFoldDB" id="A0AAD7HVT2"/>
<protein>
    <submittedName>
        <fullName evidence="2">Uncharacterized protein</fullName>
    </submittedName>
</protein>
<comment type="caution">
    <text evidence="2">The sequence shown here is derived from an EMBL/GenBank/DDBJ whole genome shotgun (WGS) entry which is preliminary data.</text>
</comment>
<evidence type="ECO:0000313" key="2">
    <source>
        <dbReference type="EMBL" id="KAJ7728741.1"/>
    </source>
</evidence>